<dbReference type="InterPro" id="IPR042087">
    <property type="entry name" value="DNA_pol_B_thumb"/>
</dbReference>
<dbReference type="GO" id="GO:0051539">
    <property type="term" value="F:4 iron, 4 sulfur cluster binding"/>
    <property type="evidence" value="ECO:0007669"/>
    <property type="project" value="UniProtKB-KW"/>
</dbReference>
<gene>
    <name evidence="18" type="ORF">E2986_07498</name>
</gene>
<dbReference type="GO" id="GO:0000166">
    <property type="term" value="F:nucleotide binding"/>
    <property type="evidence" value="ECO:0007669"/>
    <property type="project" value="InterPro"/>
</dbReference>
<dbReference type="InterPro" id="IPR012337">
    <property type="entry name" value="RNaseH-like_sf"/>
</dbReference>
<dbReference type="InterPro" id="IPR043502">
    <property type="entry name" value="DNA/RNA_pol_sf"/>
</dbReference>
<dbReference type="Proteomes" id="UP000655588">
    <property type="component" value="Unassembled WGS sequence"/>
</dbReference>
<dbReference type="Gene3D" id="1.10.132.60">
    <property type="entry name" value="DNA polymerase family B, C-terminal domain"/>
    <property type="match status" value="1"/>
</dbReference>
<feature type="region of interest" description="Disordered" evidence="16">
    <location>
        <begin position="1948"/>
        <end position="1968"/>
    </location>
</feature>
<keyword evidence="10 15" id="KW-0239">DNA-directed DNA polymerase</keyword>
<dbReference type="EC" id="2.7.7.7" evidence="15"/>
<keyword evidence="4 15" id="KW-0808">Transferase</keyword>
<comment type="catalytic activity">
    <reaction evidence="15">
        <text>DNA(n) + a 2'-deoxyribonucleoside 5'-triphosphate = DNA(n+1) + diphosphate</text>
        <dbReference type="Rhea" id="RHEA:22508"/>
        <dbReference type="Rhea" id="RHEA-COMP:17339"/>
        <dbReference type="Rhea" id="RHEA-COMP:17340"/>
        <dbReference type="ChEBI" id="CHEBI:33019"/>
        <dbReference type="ChEBI" id="CHEBI:61560"/>
        <dbReference type="ChEBI" id="CHEBI:173112"/>
        <dbReference type="EC" id="2.7.7.7"/>
    </reaction>
</comment>
<comment type="similarity">
    <text evidence="2 15">Belongs to the DNA polymerase type-B family.</text>
</comment>
<evidence type="ECO:0000256" key="4">
    <source>
        <dbReference type="ARBA" id="ARBA00022679"/>
    </source>
</evidence>
<dbReference type="InterPro" id="IPR023211">
    <property type="entry name" value="DNA_pol_palm_dom_sf"/>
</dbReference>
<dbReference type="FunFam" id="3.90.1600.10:FF:000006">
    <property type="entry name" value="DNA polymerase epsilon catalytic subunit"/>
    <property type="match status" value="1"/>
</dbReference>
<dbReference type="SUPFAM" id="SSF53098">
    <property type="entry name" value="Ribonuclease H-like"/>
    <property type="match status" value="1"/>
</dbReference>
<evidence type="ECO:0000259" key="17">
    <source>
        <dbReference type="SMART" id="SM01159"/>
    </source>
</evidence>
<evidence type="ECO:0000256" key="5">
    <source>
        <dbReference type="ARBA" id="ARBA00022695"/>
    </source>
</evidence>
<dbReference type="InterPro" id="IPR006172">
    <property type="entry name" value="DNA-dir_DNA_pol_B"/>
</dbReference>
<dbReference type="GO" id="GO:0045004">
    <property type="term" value="P:DNA replication proofreading"/>
    <property type="evidence" value="ECO:0007669"/>
    <property type="project" value="TreeGrafter"/>
</dbReference>
<keyword evidence="12 15" id="KW-0411">Iron-sulfur</keyword>
<evidence type="ECO:0000256" key="9">
    <source>
        <dbReference type="ARBA" id="ARBA00022833"/>
    </source>
</evidence>
<dbReference type="CDD" id="cd05779">
    <property type="entry name" value="DNA_polB_epsilon_exo"/>
    <property type="match status" value="1"/>
</dbReference>
<dbReference type="CDD" id="cd05535">
    <property type="entry name" value="POLBc_epsilon"/>
    <property type="match status" value="1"/>
</dbReference>
<dbReference type="GO" id="GO:0006297">
    <property type="term" value="P:nucleotide-excision repair, DNA gap filling"/>
    <property type="evidence" value="ECO:0007669"/>
    <property type="project" value="TreeGrafter"/>
</dbReference>
<dbReference type="GO" id="GO:0006272">
    <property type="term" value="P:leading strand elongation"/>
    <property type="evidence" value="ECO:0007669"/>
    <property type="project" value="TreeGrafter"/>
</dbReference>
<dbReference type="PANTHER" id="PTHR10670:SF0">
    <property type="entry name" value="DNA POLYMERASE EPSILON CATALYTIC SUBUNIT A"/>
    <property type="match status" value="1"/>
</dbReference>
<dbReference type="EMBL" id="WNWW01000040">
    <property type="protein sequence ID" value="KAF3430511.1"/>
    <property type="molecule type" value="Genomic_DNA"/>
</dbReference>
<dbReference type="Gene3D" id="3.30.342.10">
    <property type="entry name" value="DNA Polymerase, chain B, domain 1"/>
    <property type="match status" value="1"/>
</dbReference>
<keyword evidence="14 15" id="KW-0539">Nucleus</keyword>
<dbReference type="InterPro" id="IPR029703">
    <property type="entry name" value="POL2"/>
</dbReference>
<evidence type="ECO:0000256" key="3">
    <source>
        <dbReference type="ARBA" id="ARBA00022485"/>
    </source>
</evidence>
<evidence type="ECO:0000256" key="7">
    <source>
        <dbReference type="ARBA" id="ARBA00022723"/>
    </source>
</evidence>
<comment type="subcellular location">
    <subcellularLocation>
        <location evidence="1 15">Nucleus</location>
    </subcellularLocation>
</comment>
<keyword evidence="11 15" id="KW-0408">Iron</keyword>
<dbReference type="GO" id="GO:0008310">
    <property type="term" value="F:single-stranded DNA 3'-5' DNA exonuclease activity"/>
    <property type="evidence" value="ECO:0007669"/>
    <property type="project" value="TreeGrafter"/>
</dbReference>
<comment type="function">
    <text evidence="15">DNA polymerase II participates in chromosomal DNA replication.</text>
</comment>
<evidence type="ECO:0000313" key="19">
    <source>
        <dbReference type="Proteomes" id="UP000655588"/>
    </source>
</evidence>
<comment type="caution">
    <text evidence="18">The sequence shown here is derived from an EMBL/GenBank/DDBJ whole genome shotgun (WGS) entry which is preliminary data.</text>
</comment>
<sequence>MTSLQNTGKFRPFKGNTRNDQNQERNASGETSGGNRLNEVNENIRIDGLYGFYNVTDTKERTGFLINMHATEIMEDDKRLQSGVDYYFLEEDCSRFKISYPYNPYLYILCKKDTYEEVTTGLNKKYPDFILKIETVHKEDLDLPNHLIGLKRKYLKITFINTVDLNKVRRDIMKAVRINKEREKTNTYYSDMLSNVLHTDQDAGDIKKQTIDFLDNILDIKEYDVPHHVRVSIDMKICCGNWYSVKTRGNDVPVITKRDDLIEPPDPIVLAYDIETTKLPLKFPDADTDQIMMISYMIDGQGYLITNREIISCDIEDFEYTPKPEFEGFFTVFNEPNEKATIKKFFDHINDIRPHIFVTYNGDFFDWPFVETRAAFHNMDMKNRIGFSKNRDGVYSCRPAMHMDCLSWVRRDSYLPVGSQNLKAVAKAKLRYNPVELDPEDMCRLASEEPETLANYSVSDAVATYYLYYKYVHPFIFALCTIIPMEPDEVLRKGSGTLCESLLMVQAYQANIIFPNKQEQELNKLTKHGHLLDQETYVGGHVEALESGVFRADIPCRFKIVPSTVDELISGVESALKHAIQEEEKVSMDMVTNFEEIVEEITVKLKALRDQPLRLENPVIYHLDVGAMYPNIILTNRLQPSAMVNETICAACDYNKPGALCQRNMQIQLYIETCFCLISVTATLSEYQRMQQQLENEKFPPQFPGGPRRAYHELSKEEQASYEKKRLTEYCKKAYKKVKVTSMEERTQTVCQKENSFYVDTVRAFRDRRYEYKALTKIAKQEVAVAIAKGDAADIKSAKSREVLYDSLQLAHKCILNSFYGYVMRKGSRWFSMEMGGIVCYTGAHIIMRAREIIEKVGRPLELDTDGIWCVLPASFPDNVVVYTTHPKKKKLVVSYPNAVLNFMVKDQFTNDVYHELVDPENLTYKVKSENSIFFEVDGPYLAMVLPAAKEEGKKLKKRYAVFNFDGSLAELKGFEVKRRGELQLIKVFQTSVFESFLKGSTLEECYASVAKDADYWLDILYSKCADMPDSELFELISENKSMSRKLEEYEGQKSTSISTAKRLAEFLGDQMVKDAGLACKYIIANKPQGAPVTERAIPLAIFQSEPAIRKHYLRKWLKDPSLQNDDIRHILDWNYYIERLGNAIQKIITIPAAMQGLPNPVPRVKHPDWLHKRVMEKSATHKQKKITDLFTVLPKDRNEDNSAQDIESCDIEDMAGKASTSKQSLPIVNKRKRQSLEGNEVENANKSWKDVLGSPPPMGTTKEERLKWLEFHKQKWAFQAKQRAEYQKSKKRKHSNNDGDQVNWGITRNTNTSTLGGFLRRTQKKLLVTPWQIIQVGIMFFLITISPTNKPGLYRLWVLVDKDLHQLRLVVPRIFYVNTRKPKPDPEPGKKVSWKKSMKVLPRSRPIYNLYQYTVPEIQFQLYSQELLEDMSKPEIEGIYETQMSLEFRAILQLGCVCTVDPKAARNMADGADTFTLDQLEFKSIATQPYLENLHEINYIFLYHHWSSSHQRALWGLFLNASKRAHIFVLDSVSSNQMPNMNTLYTQERDTAISVNGEDKIKFLPTSMQFIVRFETNFQQVCRILQAAITTYKNEGHGTTVFIIQTALDKTTLVTQMPLLNDFPLINTYVQDIENLYNTLEWQKVGAKMMLRHYFKSQQIFELMSEQCRFFYAPIGNIPADPIIFGADLFFARHLQKNNFVLWCSPTEKPDLGGSENDDNRLLTDFEESTHCAANNAGTYSSVCIELEVENLAVNTLLQHHHIHDIDGTSNFVAFHIQQQTSIQDMATGDGMTSTIPNYDETILCNLAFRSLRSMVNAWLLDVSVYKNVFADYQIIHFYRWLRSPNSLLYDPALRRTLHTYMKKLFAQLLAEFKTLGSIIIFANFNKIIVCTKKRTVSDALGYMEFVVQTIRNKEIFHSIEITFEQCWEYLIWLDVHNFGGVKGELPKDMQENTESTNDGNAEEQDDDEPEIIMNWNLMECLPKEAACRSSFTAIIAGYIHAIYQFMLEHELNTTVRPKKRSSNLSQLSGQLGLGSLENTADFAKKLIKGDMSQKLFQIVQKIHKKLPEKILTIEEYPNLDLDDKDSKRINPALELIKSVCKILSLDVEVENEVYNLQTNMLKLIRVGSFSDLVEWKDPCISLILPEIICKVCNHTRDIDLCKDNFCVMEQDRYIWKCPLCKMDYDNEEIEFLLMDIVDRKSMAYILQDLQCRKCKEIKRENINELCSCSGNFKTLICKSEIEKFMKICKSVAIKSNMKTLLEIIRNTKLIVDSKSHKLEMKFIDFYCNYL</sequence>
<evidence type="ECO:0000313" key="18">
    <source>
        <dbReference type="EMBL" id="KAF3430511.1"/>
    </source>
</evidence>
<dbReference type="FunFam" id="3.30.420.10:FF:000010">
    <property type="entry name" value="DNA polymerase epsilon catalytic subunit"/>
    <property type="match status" value="1"/>
</dbReference>
<evidence type="ECO:0000256" key="12">
    <source>
        <dbReference type="ARBA" id="ARBA00023014"/>
    </source>
</evidence>
<evidence type="ECO:0000256" key="2">
    <source>
        <dbReference type="ARBA" id="ARBA00005755"/>
    </source>
</evidence>
<accession>A0A833VSA0</accession>
<dbReference type="Gene3D" id="3.30.420.10">
    <property type="entry name" value="Ribonuclease H-like superfamily/Ribonuclease H"/>
    <property type="match status" value="1"/>
</dbReference>
<keyword evidence="5 15" id="KW-0548">Nucleotidyltransferase</keyword>
<dbReference type="SMART" id="SM00486">
    <property type="entry name" value="POLBc"/>
    <property type="match status" value="1"/>
</dbReference>
<dbReference type="GO" id="GO:0008622">
    <property type="term" value="C:epsilon DNA polymerase complex"/>
    <property type="evidence" value="ECO:0007669"/>
    <property type="project" value="InterPro"/>
</dbReference>
<evidence type="ECO:0000256" key="8">
    <source>
        <dbReference type="ARBA" id="ARBA00022771"/>
    </source>
</evidence>
<evidence type="ECO:0000256" key="13">
    <source>
        <dbReference type="ARBA" id="ARBA00023125"/>
    </source>
</evidence>
<evidence type="ECO:0000256" key="1">
    <source>
        <dbReference type="ARBA" id="ARBA00004123"/>
    </source>
</evidence>
<dbReference type="GO" id="GO:0006287">
    <property type="term" value="P:base-excision repair, gap-filling"/>
    <property type="evidence" value="ECO:0007669"/>
    <property type="project" value="TreeGrafter"/>
</dbReference>
<evidence type="ECO:0000256" key="15">
    <source>
        <dbReference type="RuleBase" id="RU365029"/>
    </source>
</evidence>
<evidence type="ECO:0000256" key="6">
    <source>
        <dbReference type="ARBA" id="ARBA00022705"/>
    </source>
</evidence>
<keyword evidence="6 15" id="KW-0235">DNA replication</keyword>
<evidence type="ECO:0000256" key="11">
    <source>
        <dbReference type="ARBA" id="ARBA00023004"/>
    </source>
</evidence>
<feature type="region of interest" description="Disordered" evidence="16">
    <location>
        <begin position="1283"/>
        <end position="1306"/>
    </location>
</feature>
<comment type="cofactor">
    <cofactor evidence="15">
        <name>[4Fe-4S] cluster</name>
        <dbReference type="ChEBI" id="CHEBI:49883"/>
    </cofactor>
</comment>
<feature type="compositionally biased region" description="Polar residues" evidence="16">
    <location>
        <begin position="16"/>
        <end position="38"/>
    </location>
</feature>
<reference evidence="18" key="1">
    <citation type="submission" date="2019-11" db="EMBL/GenBank/DDBJ databases">
        <title>The nuclear and mitochondrial genomes of Frieseomelitta varia - a highly eusocial stingless bee (Meliponini) with a permanently sterile worker caste.</title>
        <authorList>
            <person name="Freitas F.C.P."/>
            <person name="Lourenco A.P."/>
            <person name="Nunes F.M.F."/>
            <person name="Paschoal A.R."/>
            <person name="Abreu F.C.P."/>
            <person name="Barbin F.O."/>
            <person name="Bataglia L."/>
            <person name="Cardoso-Junior C.A.M."/>
            <person name="Cervoni M.S."/>
            <person name="Silva S.R."/>
            <person name="Dalarmi F."/>
            <person name="Del Lama M.A."/>
            <person name="Depintor T.S."/>
            <person name="Ferreira K.M."/>
            <person name="Goria P.S."/>
            <person name="Jaskot M.C."/>
            <person name="Lago D.C."/>
            <person name="Luna-Lucena D."/>
            <person name="Moda L.M."/>
            <person name="Nascimento L."/>
            <person name="Pedrino M."/>
            <person name="Rabico F.O."/>
            <person name="Sanches F.C."/>
            <person name="Santos D.E."/>
            <person name="Santos C.G."/>
            <person name="Vieira J."/>
            <person name="Lopes T.F."/>
            <person name="Barchuk A.R."/>
            <person name="Hartfelder K."/>
            <person name="Simoes Z.L.P."/>
            <person name="Bitondi M.M.G."/>
            <person name="Pinheiro D.G."/>
        </authorList>
    </citation>
    <scope>NUCLEOTIDE SEQUENCE</scope>
    <source>
        <strain evidence="18">USP_RPSP 00005682</strain>
        <tissue evidence="18">Whole individual</tissue>
    </source>
</reference>
<organism evidence="18 19">
    <name type="scientific">Frieseomelitta varia</name>
    <dbReference type="NCBI Taxonomy" id="561572"/>
    <lineage>
        <taxon>Eukaryota</taxon>
        <taxon>Metazoa</taxon>
        <taxon>Ecdysozoa</taxon>
        <taxon>Arthropoda</taxon>
        <taxon>Hexapoda</taxon>
        <taxon>Insecta</taxon>
        <taxon>Pterygota</taxon>
        <taxon>Neoptera</taxon>
        <taxon>Endopterygota</taxon>
        <taxon>Hymenoptera</taxon>
        <taxon>Apocrita</taxon>
        <taxon>Aculeata</taxon>
        <taxon>Apoidea</taxon>
        <taxon>Anthophila</taxon>
        <taxon>Apidae</taxon>
        <taxon>Frieseomelitta</taxon>
    </lineage>
</organism>
<keyword evidence="19" id="KW-1185">Reference proteome</keyword>
<keyword evidence="8 15" id="KW-0863">Zinc-finger</keyword>
<dbReference type="FunFam" id="1.10.132.60:FF:000002">
    <property type="entry name" value="DNA polymerase epsilon catalytic subunit"/>
    <property type="match status" value="1"/>
</dbReference>
<dbReference type="InterPro" id="IPR013697">
    <property type="entry name" value="DNA_pol_e_suA_C"/>
</dbReference>
<dbReference type="Pfam" id="PF08490">
    <property type="entry name" value="DUF1744"/>
    <property type="match status" value="1"/>
</dbReference>
<dbReference type="Pfam" id="PF22912">
    <property type="entry name" value="zf-DPOE"/>
    <property type="match status" value="1"/>
</dbReference>
<keyword evidence="3 15" id="KW-0004">4Fe-4S</keyword>
<keyword evidence="7 15" id="KW-0479">Metal-binding</keyword>
<dbReference type="GO" id="GO:0003887">
    <property type="term" value="F:DNA-directed DNA polymerase activity"/>
    <property type="evidence" value="ECO:0007669"/>
    <property type="project" value="UniProtKB-KW"/>
</dbReference>
<dbReference type="PANTHER" id="PTHR10670">
    <property type="entry name" value="DNA POLYMERASE EPSILON CATALYTIC SUBUNIT A"/>
    <property type="match status" value="1"/>
</dbReference>
<protein>
    <recommendedName>
        <fullName evidence="15">DNA polymerase epsilon catalytic subunit</fullName>
        <ecNumber evidence="15">2.7.7.7</ecNumber>
    </recommendedName>
</protein>
<name>A0A833VSA0_9HYME</name>
<dbReference type="Pfam" id="PF22634">
    <property type="entry name" value="POL2_thumb"/>
    <property type="match status" value="1"/>
</dbReference>
<dbReference type="GO" id="GO:0003677">
    <property type="term" value="F:DNA binding"/>
    <property type="evidence" value="ECO:0007669"/>
    <property type="project" value="UniProtKB-KW"/>
</dbReference>
<keyword evidence="13 15" id="KW-0238">DNA-binding</keyword>
<dbReference type="Pfam" id="PF03104">
    <property type="entry name" value="DNA_pol_B_exo1"/>
    <property type="match status" value="1"/>
</dbReference>
<dbReference type="Gene3D" id="3.90.1600.10">
    <property type="entry name" value="Palm domain of DNA polymerase"/>
    <property type="match status" value="1"/>
</dbReference>
<evidence type="ECO:0000256" key="14">
    <source>
        <dbReference type="ARBA" id="ARBA00023242"/>
    </source>
</evidence>
<dbReference type="InterPro" id="IPR055191">
    <property type="entry name" value="POL2_thumb"/>
</dbReference>
<dbReference type="GO" id="GO:0008270">
    <property type="term" value="F:zinc ion binding"/>
    <property type="evidence" value="ECO:0007669"/>
    <property type="project" value="UniProtKB-KW"/>
</dbReference>
<evidence type="ECO:0000256" key="16">
    <source>
        <dbReference type="SAM" id="MobiDB-lite"/>
    </source>
</evidence>
<dbReference type="SMART" id="SM01159">
    <property type="entry name" value="DUF1744"/>
    <property type="match status" value="1"/>
</dbReference>
<proteinExistence type="inferred from homology"/>
<feature type="domain" description="DNA polymerase epsilon catalytic subunit A C-terminal" evidence="17">
    <location>
        <begin position="1541"/>
        <end position="1943"/>
    </location>
</feature>
<dbReference type="InterPro" id="IPR054475">
    <property type="entry name" value="Znf-DPOE"/>
</dbReference>
<dbReference type="SUPFAM" id="SSF56672">
    <property type="entry name" value="DNA/RNA polymerases"/>
    <property type="match status" value="1"/>
</dbReference>
<keyword evidence="9 15" id="KW-0862">Zinc</keyword>
<dbReference type="GO" id="GO:0000278">
    <property type="term" value="P:mitotic cell cycle"/>
    <property type="evidence" value="ECO:0007669"/>
    <property type="project" value="TreeGrafter"/>
</dbReference>
<dbReference type="Pfam" id="PF23250">
    <property type="entry name" value="zf_DPOE_2"/>
    <property type="match status" value="1"/>
</dbReference>
<dbReference type="InterPro" id="IPR036397">
    <property type="entry name" value="RNaseH_sf"/>
</dbReference>
<evidence type="ECO:0000256" key="10">
    <source>
        <dbReference type="ARBA" id="ARBA00022932"/>
    </source>
</evidence>
<feature type="region of interest" description="Disordered" evidence="16">
    <location>
        <begin position="1"/>
        <end position="38"/>
    </location>
</feature>
<dbReference type="InterPro" id="IPR006133">
    <property type="entry name" value="DNA-dir_DNA_pol_B_exonuc"/>
</dbReference>